<dbReference type="InterPro" id="IPR050351">
    <property type="entry name" value="BphY/WalK/GraS-like"/>
</dbReference>
<evidence type="ECO:0000256" key="8">
    <source>
        <dbReference type="SAM" id="Phobius"/>
    </source>
</evidence>
<dbReference type="SMART" id="SM00387">
    <property type="entry name" value="HATPase_c"/>
    <property type="match status" value="1"/>
</dbReference>
<keyword evidence="8" id="KW-0472">Membrane</keyword>
<dbReference type="Proteomes" id="UP000245370">
    <property type="component" value="Unassembled WGS sequence"/>
</dbReference>
<dbReference type="InterPro" id="IPR036097">
    <property type="entry name" value="HisK_dim/P_sf"/>
</dbReference>
<dbReference type="EC" id="2.7.13.3" evidence="2"/>
<dbReference type="GO" id="GO:0000155">
    <property type="term" value="F:phosphorelay sensor kinase activity"/>
    <property type="evidence" value="ECO:0007669"/>
    <property type="project" value="InterPro"/>
</dbReference>
<dbReference type="InterPro" id="IPR003661">
    <property type="entry name" value="HisK_dim/P_dom"/>
</dbReference>
<sequence>MKKQTAIFFYILGVYVVMQFVWWGYHLIELSSEINTKDSANKRMIMIIGEGLVFFFILMLGLWKIRNSIQKEMKLSRRQNNFLLSVTHELKTPLTSNKLYLQTLLKRKSLEREQQEDMLNQAIVENKRLEDMIENILTATRIENHRLQLNIEEYNLSEQITQIVQKWAKNRIPVKLSIEENIISKVDLFIIETVLHNLLENALKYAGDQPKIEVYLNRKKNVITWGVKDDGKGVPPEYIGEVFSKFVRIGNEETRAQKGTGLGLYIVKSLLQFHGDTIVYLPNKPEGAHFKITRHERK</sequence>
<dbReference type="GO" id="GO:0005886">
    <property type="term" value="C:plasma membrane"/>
    <property type="evidence" value="ECO:0007669"/>
    <property type="project" value="TreeGrafter"/>
</dbReference>
<feature type="transmembrane region" description="Helical" evidence="8">
    <location>
        <begin position="7"/>
        <end position="25"/>
    </location>
</feature>
<keyword evidence="5 10" id="KW-0418">Kinase</keyword>
<dbReference type="Gene3D" id="1.10.287.130">
    <property type="match status" value="1"/>
</dbReference>
<keyword evidence="7" id="KW-0175">Coiled coil</keyword>
<comment type="catalytic activity">
    <reaction evidence="1">
        <text>ATP + protein L-histidine = ADP + protein N-phospho-L-histidine.</text>
        <dbReference type="EC" id="2.7.13.3"/>
    </reaction>
</comment>
<dbReference type="AlphaFoldDB" id="A0A2U2XCC3"/>
<dbReference type="OrthoDB" id="594725at2"/>
<dbReference type="CDD" id="cd00082">
    <property type="entry name" value="HisKA"/>
    <property type="match status" value="1"/>
</dbReference>
<dbReference type="Pfam" id="PF02518">
    <property type="entry name" value="HATPase_c"/>
    <property type="match status" value="1"/>
</dbReference>
<dbReference type="InterPro" id="IPR004358">
    <property type="entry name" value="Sig_transdc_His_kin-like_C"/>
</dbReference>
<dbReference type="InterPro" id="IPR005467">
    <property type="entry name" value="His_kinase_dom"/>
</dbReference>
<evidence type="ECO:0000259" key="9">
    <source>
        <dbReference type="PROSITE" id="PS50109"/>
    </source>
</evidence>
<dbReference type="SMART" id="SM00388">
    <property type="entry name" value="HisKA"/>
    <property type="match status" value="1"/>
</dbReference>
<dbReference type="Gene3D" id="3.30.565.10">
    <property type="entry name" value="Histidine kinase-like ATPase, C-terminal domain"/>
    <property type="match status" value="1"/>
</dbReference>
<dbReference type="SUPFAM" id="SSF55874">
    <property type="entry name" value="ATPase domain of HSP90 chaperone/DNA topoisomerase II/histidine kinase"/>
    <property type="match status" value="1"/>
</dbReference>
<protein>
    <recommendedName>
        <fullName evidence="2">histidine kinase</fullName>
        <ecNumber evidence="2">2.7.13.3</ecNumber>
    </recommendedName>
</protein>
<proteinExistence type="predicted"/>
<accession>A0A2U2XCC3</accession>
<dbReference type="CDD" id="cd00075">
    <property type="entry name" value="HATPase"/>
    <property type="match status" value="1"/>
</dbReference>
<comment type="caution">
    <text evidence="10">The sequence shown here is derived from an EMBL/GenBank/DDBJ whole genome shotgun (WGS) entry which is preliminary data.</text>
</comment>
<feature type="transmembrane region" description="Helical" evidence="8">
    <location>
        <begin position="45"/>
        <end position="65"/>
    </location>
</feature>
<feature type="domain" description="Histidine kinase" evidence="9">
    <location>
        <begin position="85"/>
        <end position="298"/>
    </location>
</feature>
<gene>
    <name evidence="10" type="ORF">DIT68_09225</name>
</gene>
<dbReference type="SUPFAM" id="SSF47384">
    <property type="entry name" value="Homodimeric domain of signal transducing histidine kinase"/>
    <property type="match status" value="1"/>
</dbReference>
<dbReference type="GO" id="GO:0004721">
    <property type="term" value="F:phosphoprotein phosphatase activity"/>
    <property type="evidence" value="ECO:0007669"/>
    <property type="project" value="TreeGrafter"/>
</dbReference>
<evidence type="ECO:0000256" key="3">
    <source>
        <dbReference type="ARBA" id="ARBA00022553"/>
    </source>
</evidence>
<dbReference type="PROSITE" id="PS50109">
    <property type="entry name" value="HIS_KIN"/>
    <property type="match status" value="1"/>
</dbReference>
<dbReference type="InterPro" id="IPR036890">
    <property type="entry name" value="HATPase_C_sf"/>
</dbReference>
<dbReference type="PANTHER" id="PTHR45453">
    <property type="entry name" value="PHOSPHATE REGULON SENSOR PROTEIN PHOR"/>
    <property type="match status" value="1"/>
</dbReference>
<dbReference type="InterPro" id="IPR003594">
    <property type="entry name" value="HATPase_dom"/>
</dbReference>
<name>A0A2U2XCC3_9FLAO</name>
<reference evidence="10 11" key="2">
    <citation type="submission" date="2018-05" db="EMBL/GenBank/DDBJ databases">
        <authorList>
            <person name="Lanie J.A."/>
            <person name="Ng W.-L."/>
            <person name="Kazmierczak K.M."/>
            <person name="Andrzejewski T.M."/>
            <person name="Davidsen T.M."/>
            <person name="Wayne K.J."/>
            <person name="Tettelin H."/>
            <person name="Glass J.I."/>
            <person name="Rusch D."/>
            <person name="Podicherti R."/>
            <person name="Tsui H.-C.T."/>
            <person name="Winkler M.E."/>
        </authorList>
    </citation>
    <scope>NUCLEOTIDE SEQUENCE [LARGE SCALE GENOMIC DNA]</scope>
    <source>
        <strain evidence="10 11">C305</strain>
    </source>
</reference>
<evidence type="ECO:0000313" key="11">
    <source>
        <dbReference type="Proteomes" id="UP000245370"/>
    </source>
</evidence>
<dbReference type="PANTHER" id="PTHR45453:SF1">
    <property type="entry name" value="PHOSPHATE REGULON SENSOR PROTEIN PHOR"/>
    <property type="match status" value="1"/>
</dbReference>
<evidence type="ECO:0000256" key="7">
    <source>
        <dbReference type="SAM" id="Coils"/>
    </source>
</evidence>
<dbReference type="EMBL" id="QFRJ01000006">
    <property type="protein sequence ID" value="PWH85428.1"/>
    <property type="molecule type" value="Genomic_DNA"/>
</dbReference>
<evidence type="ECO:0000256" key="6">
    <source>
        <dbReference type="ARBA" id="ARBA00023012"/>
    </source>
</evidence>
<evidence type="ECO:0000256" key="4">
    <source>
        <dbReference type="ARBA" id="ARBA00022679"/>
    </source>
</evidence>
<feature type="coiled-coil region" evidence="7">
    <location>
        <begin position="105"/>
        <end position="139"/>
    </location>
</feature>
<evidence type="ECO:0000256" key="1">
    <source>
        <dbReference type="ARBA" id="ARBA00000085"/>
    </source>
</evidence>
<organism evidence="10 11">
    <name type="scientific">Brumimicrobium oceani</name>
    <dbReference type="NCBI Taxonomy" id="2100725"/>
    <lineage>
        <taxon>Bacteria</taxon>
        <taxon>Pseudomonadati</taxon>
        <taxon>Bacteroidota</taxon>
        <taxon>Flavobacteriia</taxon>
        <taxon>Flavobacteriales</taxon>
        <taxon>Crocinitomicaceae</taxon>
        <taxon>Brumimicrobium</taxon>
    </lineage>
</organism>
<evidence type="ECO:0000313" key="10">
    <source>
        <dbReference type="EMBL" id="PWH85428.1"/>
    </source>
</evidence>
<keyword evidence="3" id="KW-0597">Phosphoprotein</keyword>
<dbReference type="RefSeq" id="WP_109359509.1">
    <property type="nucleotide sequence ID" value="NZ_QFRJ01000006.1"/>
</dbReference>
<evidence type="ECO:0000256" key="5">
    <source>
        <dbReference type="ARBA" id="ARBA00022777"/>
    </source>
</evidence>
<reference evidence="10 11" key="1">
    <citation type="submission" date="2018-05" db="EMBL/GenBank/DDBJ databases">
        <title>Brumimicrobium oceani sp. nov., isolated from coastal sediment.</title>
        <authorList>
            <person name="Kou Y."/>
        </authorList>
    </citation>
    <scope>NUCLEOTIDE SEQUENCE [LARGE SCALE GENOMIC DNA]</scope>
    <source>
        <strain evidence="10 11">C305</strain>
    </source>
</reference>
<keyword evidence="8" id="KW-1133">Transmembrane helix</keyword>
<keyword evidence="11" id="KW-1185">Reference proteome</keyword>
<dbReference type="PRINTS" id="PR00344">
    <property type="entry name" value="BCTRLSENSOR"/>
</dbReference>
<keyword evidence="4" id="KW-0808">Transferase</keyword>
<dbReference type="GO" id="GO:0016036">
    <property type="term" value="P:cellular response to phosphate starvation"/>
    <property type="evidence" value="ECO:0007669"/>
    <property type="project" value="TreeGrafter"/>
</dbReference>
<dbReference type="Pfam" id="PF00512">
    <property type="entry name" value="HisKA"/>
    <property type="match status" value="1"/>
</dbReference>
<evidence type="ECO:0000256" key="2">
    <source>
        <dbReference type="ARBA" id="ARBA00012438"/>
    </source>
</evidence>
<keyword evidence="6" id="KW-0902">Two-component regulatory system</keyword>
<keyword evidence="8" id="KW-0812">Transmembrane</keyword>